<comment type="caution">
    <text evidence="1">The sequence shown here is derived from an EMBL/GenBank/DDBJ whole genome shotgun (WGS) entry which is preliminary data.</text>
</comment>
<protein>
    <submittedName>
        <fullName evidence="1">Uncharacterized protein</fullName>
    </submittedName>
</protein>
<organism evidence="1 2">
    <name type="scientific">Artemia franciscana</name>
    <name type="common">Brine shrimp</name>
    <name type="synonym">Artemia sanfranciscana</name>
    <dbReference type="NCBI Taxonomy" id="6661"/>
    <lineage>
        <taxon>Eukaryota</taxon>
        <taxon>Metazoa</taxon>
        <taxon>Ecdysozoa</taxon>
        <taxon>Arthropoda</taxon>
        <taxon>Crustacea</taxon>
        <taxon>Branchiopoda</taxon>
        <taxon>Anostraca</taxon>
        <taxon>Artemiidae</taxon>
        <taxon>Artemia</taxon>
    </lineage>
</organism>
<name>A0AA88KU66_ARTSF</name>
<dbReference type="AlphaFoldDB" id="A0AA88KU66"/>
<evidence type="ECO:0000313" key="1">
    <source>
        <dbReference type="EMBL" id="KAK2703257.1"/>
    </source>
</evidence>
<dbReference type="Proteomes" id="UP001187531">
    <property type="component" value="Unassembled WGS sequence"/>
</dbReference>
<dbReference type="EMBL" id="JAVRJZ010000109">
    <property type="protein sequence ID" value="KAK2703257.1"/>
    <property type="molecule type" value="Genomic_DNA"/>
</dbReference>
<sequence>MEEVLQVQWSKADGDPCSLIEIHQCIEDPLDIPLQRWRNLYPTFLSYFNHVQLQELNRSMYLICEPEGKKMPSFLKLCNYVASAPAKEPLPDSTY</sequence>
<gene>
    <name evidence="1" type="ORF">QYM36_018243</name>
</gene>
<evidence type="ECO:0000313" key="2">
    <source>
        <dbReference type="Proteomes" id="UP001187531"/>
    </source>
</evidence>
<proteinExistence type="predicted"/>
<reference evidence="1" key="1">
    <citation type="submission" date="2023-07" db="EMBL/GenBank/DDBJ databases">
        <title>Chromosome-level genome assembly of Artemia franciscana.</title>
        <authorList>
            <person name="Jo E."/>
        </authorList>
    </citation>
    <scope>NUCLEOTIDE SEQUENCE</scope>
    <source>
        <tissue evidence="1">Whole body</tissue>
    </source>
</reference>
<keyword evidence="2" id="KW-1185">Reference proteome</keyword>
<accession>A0AA88KU66</accession>
<feature type="non-terminal residue" evidence="1">
    <location>
        <position position="1"/>
    </location>
</feature>